<evidence type="ECO:0000313" key="7">
    <source>
        <dbReference type="EMBL" id="KAF8468583.1"/>
    </source>
</evidence>
<dbReference type="PROSITE" id="PS00107">
    <property type="entry name" value="PROTEIN_KINASE_ATP"/>
    <property type="match status" value="1"/>
</dbReference>
<dbReference type="AlphaFoldDB" id="A0A9P5JWP1"/>
<keyword evidence="4" id="KW-0175">Coiled coil</keyword>
<feature type="compositionally biased region" description="Polar residues" evidence="5">
    <location>
        <begin position="37"/>
        <end position="49"/>
    </location>
</feature>
<dbReference type="PROSITE" id="PS50011">
    <property type="entry name" value="PROTEIN_KINASE_DOM"/>
    <property type="match status" value="1"/>
</dbReference>
<keyword evidence="1 3" id="KW-0547">Nucleotide-binding</keyword>
<dbReference type="InterPro" id="IPR011009">
    <property type="entry name" value="Kinase-like_dom_sf"/>
</dbReference>
<dbReference type="Gene3D" id="3.30.200.20">
    <property type="entry name" value="Phosphorylase Kinase, domain 1"/>
    <property type="match status" value="1"/>
</dbReference>
<feature type="binding site" evidence="3">
    <location>
        <position position="95"/>
    </location>
    <ligand>
        <name>ATP</name>
        <dbReference type="ChEBI" id="CHEBI:30616"/>
    </ligand>
</feature>
<dbReference type="FunFam" id="1.10.510.10:FF:000571">
    <property type="entry name" value="Maternal embryonic leucine zipper kinase"/>
    <property type="match status" value="1"/>
</dbReference>
<keyword evidence="8" id="KW-1185">Reference proteome</keyword>
<dbReference type="SMART" id="SM00220">
    <property type="entry name" value="S_TKc"/>
    <property type="match status" value="1"/>
</dbReference>
<dbReference type="InterPro" id="IPR008271">
    <property type="entry name" value="Ser/Thr_kinase_AS"/>
</dbReference>
<reference evidence="7" key="1">
    <citation type="submission" date="2019-10" db="EMBL/GenBank/DDBJ databases">
        <authorList>
            <consortium name="DOE Joint Genome Institute"/>
            <person name="Kuo A."/>
            <person name="Miyauchi S."/>
            <person name="Kiss E."/>
            <person name="Drula E."/>
            <person name="Kohler A."/>
            <person name="Sanchez-Garcia M."/>
            <person name="Andreopoulos B."/>
            <person name="Barry K.W."/>
            <person name="Bonito G."/>
            <person name="Buee M."/>
            <person name="Carver A."/>
            <person name="Chen C."/>
            <person name="Cichocki N."/>
            <person name="Clum A."/>
            <person name="Culley D."/>
            <person name="Crous P.W."/>
            <person name="Fauchery L."/>
            <person name="Girlanda M."/>
            <person name="Hayes R."/>
            <person name="Keri Z."/>
            <person name="LaButti K."/>
            <person name="Lipzen A."/>
            <person name="Lombard V."/>
            <person name="Magnuson J."/>
            <person name="Maillard F."/>
            <person name="Morin E."/>
            <person name="Murat C."/>
            <person name="Nolan M."/>
            <person name="Ohm R."/>
            <person name="Pangilinan J."/>
            <person name="Pereira M."/>
            <person name="Perotto S."/>
            <person name="Peter M."/>
            <person name="Riley R."/>
            <person name="Sitrit Y."/>
            <person name="Stielow B."/>
            <person name="Szollosi G."/>
            <person name="Zifcakova L."/>
            <person name="Stursova M."/>
            <person name="Spatafora J.W."/>
            <person name="Tedersoo L."/>
            <person name="Vaario L.-M."/>
            <person name="Yamada A."/>
            <person name="Yan M."/>
            <person name="Wang P."/>
            <person name="Xu J."/>
            <person name="Bruns T."/>
            <person name="Baldrian P."/>
            <person name="Vilgalys R."/>
            <person name="Henrissat B."/>
            <person name="Grigoriev I.V."/>
            <person name="Hibbett D."/>
            <person name="Nagy L.G."/>
            <person name="Martin F.M."/>
        </authorList>
    </citation>
    <scope>NUCLEOTIDE SEQUENCE</scope>
    <source>
        <strain evidence="7">Prilba</strain>
    </source>
</reference>
<comment type="caution">
    <text evidence="7">The sequence shown here is derived from an EMBL/GenBank/DDBJ whole genome shotgun (WGS) entry which is preliminary data.</text>
</comment>
<protein>
    <submittedName>
        <fullName evidence="7">Kinase-like domain-containing protein</fullName>
    </submittedName>
</protein>
<sequence>MVNAQNQNLSPKPIQKIPCKFVGELPAVTSLGRTEDSGYQSGSDNSSGTALKGPRVIDEVSTSFPYQIGEELGEGTYSIVQEAVCNKTGKHYACKVIDRELMEGREFMVEYEISALKRLSGGHRNVVTLYDYVETSDNLYLFFDLCSGGELFDRICTKGHYHELDAAKLVRTIMKAVQHIHNGGVVHRDLKPENLLFRTPAEDADIMIADFGLSRVMEEDGSPLLTDVNGTTSYMAPEIFKKTGHGKPVDIWAIGAITYYLLVGFTPFSREDEESEIRAIEQREDEAVEAIEKQEIQAIKQQKIQAIEDREEQSILAGDYKFEPEEDWENVSQAAKDFVTACLTVDPTQRPTAAELLKHRWLADEKPYCVPDPVSPTDAPKDLLPRIQKRWDARKCFRRAVWVIIAIKRMSMLVSLAFVGPTGGLRPHIQKPLDARAGFRRVALGVVETERMSESMLASLAFPGPTGGLLPHTQKRLDASLRKRFPRSPWGPVITTEHMSKSMLASLACSGPDELDANITKYLEESEKENVNEGYEVAYYQKLTGRGRGRPREARI</sequence>
<dbReference type="SUPFAM" id="SSF56112">
    <property type="entry name" value="Protein kinase-like (PK-like)"/>
    <property type="match status" value="1"/>
</dbReference>
<dbReference type="GO" id="GO:0005524">
    <property type="term" value="F:ATP binding"/>
    <property type="evidence" value="ECO:0007669"/>
    <property type="project" value="UniProtKB-UniRule"/>
</dbReference>
<dbReference type="PANTHER" id="PTHR24347">
    <property type="entry name" value="SERINE/THREONINE-PROTEIN KINASE"/>
    <property type="match status" value="1"/>
</dbReference>
<feature type="region of interest" description="Disordered" evidence="5">
    <location>
        <begin position="32"/>
        <end position="52"/>
    </location>
</feature>
<keyword evidence="7" id="KW-0808">Transferase</keyword>
<evidence type="ECO:0000256" key="5">
    <source>
        <dbReference type="SAM" id="MobiDB-lite"/>
    </source>
</evidence>
<name>A0A9P5JWP1_9AGAM</name>
<feature type="domain" description="Protein kinase" evidence="6">
    <location>
        <begin position="66"/>
        <end position="362"/>
    </location>
</feature>
<dbReference type="OrthoDB" id="40902at2759"/>
<feature type="coiled-coil region" evidence="4">
    <location>
        <begin position="270"/>
        <end position="297"/>
    </location>
</feature>
<dbReference type="CDD" id="cd05117">
    <property type="entry name" value="STKc_CAMK"/>
    <property type="match status" value="1"/>
</dbReference>
<reference evidence="7" key="2">
    <citation type="journal article" date="2020" name="Nat. Commun.">
        <title>Large-scale genome sequencing of mycorrhizal fungi provides insights into the early evolution of symbiotic traits.</title>
        <authorList>
            <person name="Miyauchi S."/>
            <person name="Kiss E."/>
            <person name="Kuo A."/>
            <person name="Drula E."/>
            <person name="Kohler A."/>
            <person name="Sanchez-Garcia M."/>
            <person name="Morin E."/>
            <person name="Andreopoulos B."/>
            <person name="Barry K.W."/>
            <person name="Bonito G."/>
            <person name="Buee M."/>
            <person name="Carver A."/>
            <person name="Chen C."/>
            <person name="Cichocki N."/>
            <person name="Clum A."/>
            <person name="Culley D."/>
            <person name="Crous P.W."/>
            <person name="Fauchery L."/>
            <person name="Girlanda M."/>
            <person name="Hayes R.D."/>
            <person name="Keri Z."/>
            <person name="LaButti K."/>
            <person name="Lipzen A."/>
            <person name="Lombard V."/>
            <person name="Magnuson J."/>
            <person name="Maillard F."/>
            <person name="Murat C."/>
            <person name="Nolan M."/>
            <person name="Ohm R.A."/>
            <person name="Pangilinan J."/>
            <person name="Pereira M.F."/>
            <person name="Perotto S."/>
            <person name="Peter M."/>
            <person name="Pfister S."/>
            <person name="Riley R."/>
            <person name="Sitrit Y."/>
            <person name="Stielow J.B."/>
            <person name="Szollosi G."/>
            <person name="Zifcakova L."/>
            <person name="Stursova M."/>
            <person name="Spatafora J.W."/>
            <person name="Tedersoo L."/>
            <person name="Vaario L.M."/>
            <person name="Yamada A."/>
            <person name="Yan M."/>
            <person name="Wang P."/>
            <person name="Xu J."/>
            <person name="Bruns T."/>
            <person name="Baldrian P."/>
            <person name="Vilgalys R."/>
            <person name="Dunand C."/>
            <person name="Henrissat B."/>
            <person name="Grigoriev I.V."/>
            <person name="Hibbett D."/>
            <person name="Nagy L.G."/>
            <person name="Martin F.M."/>
        </authorList>
    </citation>
    <scope>NUCLEOTIDE SEQUENCE</scope>
    <source>
        <strain evidence="7">Prilba</strain>
    </source>
</reference>
<dbReference type="GO" id="GO:0004672">
    <property type="term" value="F:protein kinase activity"/>
    <property type="evidence" value="ECO:0007669"/>
    <property type="project" value="InterPro"/>
</dbReference>
<gene>
    <name evidence="7" type="ORF">DFH94DRAFT_280663</name>
</gene>
<dbReference type="Proteomes" id="UP000759537">
    <property type="component" value="Unassembled WGS sequence"/>
</dbReference>
<dbReference type="Pfam" id="PF00069">
    <property type="entry name" value="Pkinase"/>
    <property type="match status" value="1"/>
</dbReference>
<evidence type="ECO:0000256" key="3">
    <source>
        <dbReference type="PROSITE-ProRule" id="PRU10141"/>
    </source>
</evidence>
<evidence type="ECO:0000256" key="1">
    <source>
        <dbReference type="ARBA" id="ARBA00022741"/>
    </source>
</evidence>
<dbReference type="InterPro" id="IPR000719">
    <property type="entry name" value="Prot_kinase_dom"/>
</dbReference>
<evidence type="ECO:0000313" key="8">
    <source>
        <dbReference type="Proteomes" id="UP000759537"/>
    </source>
</evidence>
<evidence type="ECO:0000259" key="6">
    <source>
        <dbReference type="PROSITE" id="PS50011"/>
    </source>
</evidence>
<organism evidence="7 8">
    <name type="scientific">Russula ochroleuca</name>
    <dbReference type="NCBI Taxonomy" id="152965"/>
    <lineage>
        <taxon>Eukaryota</taxon>
        <taxon>Fungi</taxon>
        <taxon>Dikarya</taxon>
        <taxon>Basidiomycota</taxon>
        <taxon>Agaricomycotina</taxon>
        <taxon>Agaricomycetes</taxon>
        <taxon>Russulales</taxon>
        <taxon>Russulaceae</taxon>
        <taxon>Russula</taxon>
    </lineage>
</organism>
<evidence type="ECO:0000256" key="2">
    <source>
        <dbReference type="ARBA" id="ARBA00022840"/>
    </source>
</evidence>
<proteinExistence type="predicted"/>
<evidence type="ECO:0000256" key="4">
    <source>
        <dbReference type="SAM" id="Coils"/>
    </source>
</evidence>
<dbReference type="PROSITE" id="PS00108">
    <property type="entry name" value="PROTEIN_KINASE_ST"/>
    <property type="match status" value="1"/>
</dbReference>
<dbReference type="Gene3D" id="1.10.510.10">
    <property type="entry name" value="Transferase(Phosphotransferase) domain 1"/>
    <property type="match status" value="1"/>
</dbReference>
<dbReference type="InterPro" id="IPR017441">
    <property type="entry name" value="Protein_kinase_ATP_BS"/>
</dbReference>
<accession>A0A9P5JWP1</accession>
<keyword evidence="2 3" id="KW-0067">ATP-binding</keyword>
<dbReference type="EMBL" id="WHVB01000031">
    <property type="protein sequence ID" value="KAF8468583.1"/>
    <property type="molecule type" value="Genomic_DNA"/>
</dbReference>
<keyword evidence="7" id="KW-0418">Kinase</keyword>